<dbReference type="PANTHER" id="PTHR33146:SF26">
    <property type="entry name" value="ENDONUCLEASE 4"/>
    <property type="match status" value="1"/>
</dbReference>
<keyword evidence="6" id="KW-0325">Glycoprotein</keyword>
<keyword evidence="3 8" id="KW-0255">Endonuclease</keyword>
<evidence type="ECO:0000256" key="5">
    <source>
        <dbReference type="ARBA" id="ARBA00023157"/>
    </source>
</evidence>
<dbReference type="KEGG" id="ptw:TUM18999_52220"/>
<keyword evidence="5" id="KW-1015">Disulfide bond</keyword>
<dbReference type="GO" id="GO:0004519">
    <property type="term" value="F:endonuclease activity"/>
    <property type="evidence" value="ECO:0007669"/>
    <property type="project" value="UniProtKB-KW"/>
</dbReference>
<dbReference type="Pfam" id="PF02265">
    <property type="entry name" value="S1-P1_nuclease"/>
    <property type="match status" value="1"/>
</dbReference>
<name>A0A6J4EF45_9PSED</name>
<organism evidence="8 10">
    <name type="scientific">Pseudomonas tohonis</name>
    <dbReference type="NCBI Taxonomy" id="2725477"/>
    <lineage>
        <taxon>Bacteria</taxon>
        <taxon>Pseudomonadati</taxon>
        <taxon>Pseudomonadota</taxon>
        <taxon>Gammaproteobacteria</taxon>
        <taxon>Pseudomonadales</taxon>
        <taxon>Pseudomonadaceae</taxon>
        <taxon>Pseudomonas</taxon>
    </lineage>
</organism>
<evidence type="ECO:0000256" key="4">
    <source>
        <dbReference type="ARBA" id="ARBA00022801"/>
    </source>
</evidence>
<accession>A0A6J4EF45</accession>
<proteinExistence type="predicted"/>
<dbReference type="EMBL" id="BQKM01000025">
    <property type="protein sequence ID" value="GJN56083.1"/>
    <property type="molecule type" value="Genomic_DNA"/>
</dbReference>
<dbReference type="Gene3D" id="1.10.575.10">
    <property type="entry name" value="P1 Nuclease"/>
    <property type="match status" value="1"/>
</dbReference>
<dbReference type="Proteomes" id="UP001054892">
    <property type="component" value="Unassembled WGS sequence"/>
</dbReference>
<dbReference type="GO" id="GO:0003676">
    <property type="term" value="F:nucleic acid binding"/>
    <property type="evidence" value="ECO:0007669"/>
    <property type="project" value="InterPro"/>
</dbReference>
<dbReference type="GO" id="GO:0016788">
    <property type="term" value="F:hydrolase activity, acting on ester bonds"/>
    <property type="evidence" value="ECO:0007669"/>
    <property type="project" value="InterPro"/>
</dbReference>
<keyword evidence="11" id="KW-1185">Reference proteome</keyword>
<gene>
    <name evidence="8" type="ORF">TUM18999_52220</name>
    <name evidence="9" type="ORF">TUM20286_58350</name>
</gene>
<feature type="region of interest" description="Disordered" evidence="7">
    <location>
        <begin position="240"/>
        <end position="271"/>
    </location>
</feature>
<evidence type="ECO:0000313" key="10">
    <source>
        <dbReference type="Proteomes" id="UP000509383"/>
    </source>
</evidence>
<dbReference type="AlphaFoldDB" id="A0A6J4EF45"/>
<evidence type="ECO:0000256" key="6">
    <source>
        <dbReference type="ARBA" id="ARBA00023180"/>
    </source>
</evidence>
<evidence type="ECO:0000313" key="11">
    <source>
        <dbReference type="Proteomes" id="UP001054892"/>
    </source>
</evidence>
<dbReference type="RefSeq" id="WP_173179224.1">
    <property type="nucleotide sequence ID" value="NZ_AP023189.1"/>
</dbReference>
<dbReference type="SUPFAM" id="SSF48537">
    <property type="entry name" value="Phospholipase C/P1 nuclease"/>
    <property type="match status" value="1"/>
</dbReference>
<keyword evidence="2" id="KW-0479">Metal-binding</keyword>
<dbReference type="Proteomes" id="UP000509383">
    <property type="component" value="Chromosome"/>
</dbReference>
<dbReference type="InterPro" id="IPR003154">
    <property type="entry name" value="S1/P1nuclease"/>
</dbReference>
<dbReference type="GO" id="GO:0006308">
    <property type="term" value="P:DNA catabolic process"/>
    <property type="evidence" value="ECO:0007669"/>
    <property type="project" value="InterPro"/>
</dbReference>
<evidence type="ECO:0000256" key="1">
    <source>
        <dbReference type="ARBA" id="ARBA00022722"/>
    </source>
</evidence>
<keyword evidence="4" id="KW-0378">Hydrolase</keyword>
<protein>
    <submittedName>
        <fullName evidence="8">Endonuclease</fullName>
    </submittedName>
</protein>
<dbReference type="EMBL" id="AP023189">
    <property type="protein sequence ID" value="BCG27031.1"/>
    <property type="molecule type" value="Genomic_DNA"/>
</dbReference>
<evidence type="ECO:0000256" key="7">
    <source>
        <dbReference type="SAM" id="MobiDB-lite"/>
    </source>
</evidence>
<evidence type="ECO:0000313" key="8">
    <source>
        <dbReference type="EMBL" id="BCG27031.1"/>
    </source>
</evidence>
<reference evidence="8 10" key="1">
    <citation type="submission" date="2020-05" db="EMBL/GenBank/DDBJ databases">
        <title>Characterization of novel class B3 metallo-beta-lactamase from novel Pseudomonas species.</title>
        <authorList>
            <person name="Yamada K."/>
            <person name="Aoki K."/>
            <person name="Ishii Y."/>
        </authorList>
    </citation>
    <scope>NUCLEOTIDE SEQUENCE [LARGE SCALE GENOMIC DNA]</scope>
    <source>
        <strain evidence="8 10">TUM18999</strain>
        <strain evidence="9 11">TUM20286</strain>
    </source>
</reference>
<dbReference type="CDD" id="cd11010">
    <property type="entry name" value="S1-P1_nuclease"/>
    <property type="match status" value="1"/>
</dbReference>
<sequence length="310" mass="33974">MQHNGFRRALGAGLLVGSLLWGGQAGAWGQLGHAVVADLAEAELTPAAKAEADRLLALVRQQHLSAVASWADNLRNMPDFQALWEQTRAQHYINYKTDDCAYQAARDCPDGQCVVAAIERNAALLADPKANDNQKVMALMFVVHFVGDIHQPLHNSYRLDKGGNDFPVVVGGRDYNLHGVWDSYLLASRRLDQAAYTARLSEDLPKPEAGTPASWSGESCAIVRDDDLYPKAGGRKAFKPDAFKQSKSEEWARRGTQGGEEDGEASGNQDTLDRRYLKKFLPLAERRVQEAGIRLAQLLNATLPAGTPKK</sequence>
<dbReference type="GO" id="GO:0046872">
    <property type="term" value="F:metal ion binding"/>
    <property type="evidence" value="ECO:0007669"/>
    <property type="project" value="UniProtKB-KW"/>
</dbReference>
<dbReference type="PANTHER" id="PTHR33146">
    <property type="entry name" value="ENDONUCLEASE 4"/>
    <property type="match status" value="1"/>
</dbReference>
<dbReference type="InterPro" id="IPR008947">
    <property type="entry name" value="PLipase_C/P1_nuclease_dom_sf"/>
</dbReference>
<evidence type="ECO:0000256" key="3">
    <source>
        <dbReference type="ARBA" id="ARBA00022759"/>
    </source>
</evidence>
<feature type="compositionally biased region" description="Basic and acidic residues" evidence="7">
    <location>
        <begin position="240"/>
        <end position="253"/>
    </location>
</feature>
<evidence type="ECO:0000313" key="9">
    <source>
        <dbReference type="EMBL" id="GJN56083.1"/>
    </source>
</evidence>
<evidence type="ECO:0000256" key="2">
    <source>
        <dbReference type="ARBA" id="ARBA00022723"/>
    </source>
</evidence>
<keyword evidence="1" id="KW-0540">Nuclease</keyword>